<dbReference type="SUPFAM" id="SSF53098">
    <property type="entry name" value="Ribonuclease H-like"/>
    <property type="match status" value="1"/>
</dbReference>
<evidence type="ECO:0000313" key="2">
    <source>
        <dbReference type="EMBL" id="GFY88990.1"/>
    </source>
</evidence>
<keyword evidence="3" id="KW-1185">Reference proteome</keyword>
<dbReference type="PANTHER" id="PTHR22891">
    <property type="entry name" value="EUKARYOTIC TRANSLATION INITIATION FACTOR 2C"/>
    <property type="match status" value="1"/>
</dbReference>
<reference evidence="2 3" key="1">
    <citation type="submission" date="2019-07" db="EMBL/GenBank/DDBJ databases">
        <title>De Novo Assembly of kiwifruit Actinidia rufa.</title>
        <authorList>
            <person name="Sugita-Konishi S."/>
            <person name="Sato K."/>
            <person name="Mori E."/>
            <person name="Abe Y."/>
            <person name="Kisaki G."/>
            <person name="Hamano K."/>
            <person name="Suezawa K."/>
            <person name="Otani M."/>
            <person name="Fukuda T."/>
            <person name="Manabe T."/>
            <person name="Gomi K."/>
            <person name="Tabuchi M."/>
            <person name="Akimitsu K."/>
            <person name="Kataoka I."/>
        </authorList>
    </citation>
    <scope>NUCLEOTIDE SEQUENCE [LARGE SCALE GENOMIC DNA]</scope>
    <source>
        <strain evidence="3">cv. Fuchu</strain>
    </source>
</reference>
<dbReference type="Proteomes" id="UP000585474">
    <property type="component" value="Unassembled WGS sequence"/>
</dbReference>
<dbReference type="InterPro" id="IPR003165">
    <property type="entry name" value="Piwi"/>
</dbReference>
<dbReference type="Gene3D" id="3.30.420.10">
    <property type="entry name" value="Ribonuclease H-like superfamily/Ribonuclease H"/>
    <property type="match status" value="1"/>
</dbReference>
<feature type="domain" description="Piwi" evidence="1">
    <location>
        <begin position="106"/>
        <end position="140"/>
    </location>
</feature>
<evidence type="ECO:0000259" key="1">
    <source>
        <dbReference type="Pfam" id="PF02171"/>
    </source>
</evidence>
<dbReference type="OrthoDB" id="1654885at2759"/>
<protein>
    <submittedName>
        <fullName evidence="2">Argonaute family protein</fullName>
    </submittedName>
</protein>
<dbReference type="InterPro" id="IPR012337">
    <property type="entry name" value="RNaseH-like_sf"/>
</dbReference>
<dbReference type="Pfam" id="PF02171">
    <property type="entry name" value="Piwi"/>
    <property type="match status" value="1"/>
</dbReference>
<accession>A0A7J0ERP4</accession>
<proteinExistence type="predicted"/>
<dbReference type="GO" id="GO:0003676">
    <property type="term" value="F:nucleic acid binding"/>
    <property type="evidence" value="ECO:0007669"/>
    <property type="project" value="InterPro"/>
</dbReference>
<gene>
    <name evidence="2" type="ORF">Acr_06g0009300</name>
</gene>
<organism evidence="2 3">
    <name type="scientific">Actinidia rufa</name>
    <dbReference type="NCBI Taxonomy" id="165716"/>
    <lineage>
        <taxon>Eukaryota</taxon>
        <taxon>Viridiplantae</taxon>
        <taxon>Streptophyta</taxon>
        <taxon>Embryophyta</taxon>
        <taxon>Tracheophyta</taxon>
        <taxon>Spermatophyta</taxon>
        <taxon>Magnoliopsida</taxon>
        <taxon>eudicotyledons</taxon>
        <taxon>Gunneridae</taxon>
        <taxon>Pentapetalae</taxon>
        <taxon>asterids</taxon>
        <taxon>Ericales</taxon>
        <taxon>Actinidiaceae</taxon>
        <taxon>Actinidia</taxon>
    </lineage>
</organism>
<name>A0A7J0ERP4_9ERIC</name>
<dbReference type="EMBL" id="BJWL01000006">
    <property type="protein sequence ID" value="GFY88990.1"/>
    <property type="molecule type" value="Genomic_DNA"/>
</dbReference>
<dbReference type="Gene3D" id="3.40.50.2300">
    <property type="match status" value="1"/>
</dbReference>
<dbReference type="InterPro" id="IPR036397">
    <property type="entry name" value="RNaseH_sf"/>
</dbReference>
<comment type="caution">
    <text evidence="2">The sequence shown here is derived from an EMBL/GenBank/DDBJ whole genome shotgun (WGS) entry which is preliminary data.</text>
</comment>
<evidence type="ECO:0000313" key="3">
    <source>
        <dbReference type="Proteomes" id="UP000585474"/>
    </source>
</evidence>
<dbReference type="AlphaFoldDB" id="A0A7J0ERP4"/>
<sequence length="184" mass="20389">MFEDIQSKPLEAPQFLTSLLPDRKNSDLSGPWKRKNLADYGIENQCMTLVRVNDQYLNILLLKINAKVRHCYCVMSPVRSAFSSLVSLPASSLIRNWSPKFVVIVDNVPPGTVIDNKICHPQNNDFYLCAHAGMIGCRPPPAQSEAHPTMTEARRPHWASPNLCATTPQPCRALVNSGPASIGH</sequence>